<organism evidence="4 5">
    <name type="scientific">Roridomyces roridus</name>
    <dbReference type="NCBI Taxonomy" id="1738132"/>
    <lineage>
        <taxon>Eukaryota</taxon>
        <taxon>Fungi</taxon>
        <taxon>Dikarya</taxon>
        <taxon>Basidiomycota</taxon>
        <taxon>Agaricomycotina</taxon>
        <taxon>Agaricomycetes</taxon>
        <taxon>Agaricomycetidae</taxon>
        <taxon>Agaricales</taxon>
        <taxon>Marasmiineae</taxon>
        <taxon>Mycenaceae</taxon>
        <taxon>Roridomyces</taxon>
    </lineage>
</organism>
<keyword evidence="5" id="KW-1185">Reference proteome</keyword>
<dbReference type="EMBL" id="JARKIF010000008">
    <property type="protein sequence ID" value="KAJ7632884.1"/>
    <property type="molecule type" value="Genomic_DNA"/>
</dbReference>
<name>A0AAD7FML9_9AGAR</name>
<gene>
    <name evidence="4" type="ORF">FB45DRAFT_1003131</name>
</gene>
<accession>A0AAD7FML9</accession>
<dbReference type="Proteomes" id="UP001221142">
    <property type="component" value="Unassembled WGS sequence"/>
</dbReference>
<sequence>MDSEQDSLHSAAINGDNAVLVATTLATLVLAGSALICRSGRRLRFPAFSQPVDDSPEKDAVDASVTDPAERPKNAARSKERRRRGKDPLKEVLKGGKKLKMLAVLPRDRNESASASTSASVSPLLPPHMQHDSASSSQRSASVSTSGRSGSRVSATAPVAADDQSTPEAAITQVPEISVSDSSSSSTVHLQRASSSSSSTKQSDPWEWDGQGPSPAPQPAKSARKSPAPIPLSTETDSPQQVSDEISLPSLNPAAVSRPATPRKRRTPTPSAGTPPPSLSTQTQLASLRGALEAARMREEKVRAELDSLSKDAEMMRWENSTWRRRELELQGQIHHLMHQLQAYAAFFAAQAHMQHVPPGGGSPGPSSPPYPSPVMFSPGMLSPVTANGQPFFAYPAPGHPPSHPPPPPPPQQQQQQTNLFEMLFPTPPNSNGSVSGGSSADSGSGSGSGAGSPDLVGSPLPLDRGRRRTRTHTAEARLGPGSGWDDGWVGIEVPPDLDAEEAVTQERREDEGEEEDDDGTFGVSGVLADAILKRPESIRVRSRKGRRKDVSESETEVTEFTFPSLTDFGVGAGYRNAASPSPSAATTAEVVEQPGQQVQEQAQDMNEQSLDSTHES</sequence>
<feature type="region of interest" description="Disordered" evidence="2">
    <location>
        <begin position="356"/>
        <end position="375"/>
    </location>
</feature>
<reference evidence="4" key="1">
    <citation type="submission" date="2023-03" db="EMBL/GenBank/DDBJ databases">
        <title>Massive genome expansion in bonnet fungi (Mycena s.s.) driven by repeated elements and novel gene families across ecological guilds.</title>
        <authorList>
            <consortium name="Lawrence Berkeley National Laboratory"/>
            <person name="Harder C.B."/>
            <person name="Miyauchi S."/>
            <person name="Viragh M."/>
            <person name="Kuo A."/>
            <person name="Thoen E."/>
            <person name="Andreopoulos B."/>
            <person name="Lu D."/>
            <person name="Skrede I."/>
            <person name="Drula E."/>
            <person name="Henrissat B."/>
            <person name="Morin E."/>
            <person name="Kohler A."/>
            <person name="Barry K."/>
            <person name="LaButti K."/>
            <person name="Morin E."/>
            <person name="Salamov A."/>
            <person name="Lipzen A."/>
            <person name="Mereny Z."/>
            <person name="Hegedus B."/>
            <person name="Baldrian P."/>
            <person name="Stursova M."/>
            <person name="Weitz H."/>
            <person name="Taylor A."/>
            <person name="Grigoriev I.V."/>
            <person name="Nagy L.G."/>
            <person name="Martin F."/>
            <person name="Kauserud H."/>
        </authorList>
    </citation>
    <scope>NUCLEOTIDE SEQUENCE</scope>
    <source>
        <strain evidence="4">9284</strain>
    </source>
</reference>
<comment type="caution">
    <text evidence="4">The sequence shown here is derived from an EMBL/GenBank/DDBJ whole genome shotgun (WGS) entry which is preliminary data.</text>
</comment>
<feature type="region of interest" description="Disordered" evidence="2">
    <location>
        <begin position="47"/>
        <end position="283"/>
    </location>
</feature>
<keyword evidence="3" id="KW-1133">Transmembrane helix</keyword>
<feature type="compositionally biased region" description="Low complexity" evidence="2">
    <location>
        <begin position="112"/>
        <end position="122"/>
    </location>
</feature>
<dbReference type="AlphaFoldDB" id="A0AAD7FML9"/>
<protein>
    <submittedName>
        <fullName evidence="4">Uncharacterized protein</fullName>
    </submittedName>
</protein>
<feature type="region of interest" description="Disordered" evidence="2">
    <location>
        <begin position="387"/>
        <end position="526"/>
    </location>
</feature>
<feature type="compositionally biased region" description="Polar residues" evidence="2">
    <location>
        <begin position="233"/>
        <end position="244"/>
    </location>
</feature>
<feature type="compositionally biased region" description="Low complexity" evidence="2">
    <location>
        <begin position="430"/>
        <end position="444"/>
    </location>
</feature>
<feature type="region of interest" description="Disordered" evidence="2">
    <location>
        <begin position="569"/>
        <end position="617"/>
    </location>
</feature>
<proteinExistence type="predicted"/>
<feature type="compositionally biased region" description="Pro residues" evidence="2">
    <location>
        <begin position="398"/>
        <end position="412"/>
    </location>
</feature>
<evidence type="ECO:0000256" key="3">
    <source>
        <dbReference type="SAM" id="Phobius"/>
    </source>
</evidence>
<evidence type="ECO:0000313" key="4">
    <source>
        <dbReference type="EMBL" id="KAJ7632884.1"/>
    </source>
</evidence>
<feature type="compositionally biased region" description="Basic residues" evidence="2">
    <location>
        <begin position="74"/>
        <end position="85"/>
    </location>
</feature>
<evidence type="ECO:0000256" key="2">
    <source>
        <dbReference type="SAM" id="MobiDB-lite"/>
    </source>
</evidence>
<evidence type="ECO:0000313" key="5">
    <source>
        <dbReference type="Proteomes" id="UP001221142"/>
    </source>
</evidence>
<feature type="transmembrane region" description="Helical" evidence="3">
    <location>
        <begin position="18"/>
        <end position="37"/>
    </location>
</feature>
<feature type="coiled-coil region" evidence="1">
    <location>
        <begin position="285"/>
        <end position="312"/>
    </location>
</feature>
<keyword evidence="1" id="KW-0175">Coiled coil</keyword>
<feature type="compositionally biased region" description="Polar residues" evidence="2">
    <location>
        <begin position="605"/>
        <end position="617"/>
    </location>
</feature>
<keyword evidence="3" id="KW-0472">Membrane</keyword>
<feature type="region of interest" description="Disordered" evidence="2">
    <location>
        <begin position="540"/>
        <end position="559"/>
    </location>
</feature>
<feature type="compositionally biased region" description="Low complexity" evidence="2">
    <location>
        <begin position="578"/>
        <end position="604"/>
    </location>
</feature>
<evidence type="ECO:0000256" key="1">
    <source>
        <dbReference type="SAM" id="Coils"/>
    </source>
</evidence>
<keyword evidence="3" id="KW-0812">Transmembrane</keyword>
<feature type="compositionally biased region" description="Low complexity" evidence="2">
    <location>
        <begin position="133"/>
        <end position="157"/>
    </location>
</feature>